<evidence type="ECO:0000313" key="1">
    <source>
        <dbReference type="EMBL" id="KAI7751857.1"/>
    </source>
</evidence>
<evidence type="ECO:0000313" key="2">
    <source>
        <dbReference type="Proteomes" id="UP001206925"/>
    </source>
</evidence>
<gene>
    <name evidence="1" type="ORF">M8C21_023242</name>
</gene>
<accession>A0AAD5GQR2</accession>
<dbReference type="AlphaFoldDB" id="A0AAD5GQR2"/>
<dbReference type="EMBL" id="JAMZMK010005799">
    <property type="protein sequence ID" value="KAI7751857.1"/>
    <property type="molecule type" value="Genomic_DNA"/>
</dbReference>
<name>A0AAD5GQR2_AMBAR</name>
<keyword evidence="2" id="KW-1185">Reference proteome</keyword>
<dbReference type="Proteomes" id="UP001206925">
    <property type="component" value="Unassembled WGS sequence"/>
</dbReference>
<comment type="caution">
    <text evidence="1">The sequence shown here is derived from an EMBL/GenBank/DDBJ whole genome shotgun (WGS) entry which is preliminary data.</text>
</comment>
<proteinExistence type="predicted"/>
<organism evidence="1 2">
    <name type="scientific">Ambrosia artemisiifolia</name>
    <name type="common">Common ragweed</name>
    <dbReference type="NCBI Taxonomy" id="4212"/>
    <lineage>
        <taxon>Eukaryota</taxon>
        <taxon>Viridiplantae</taxon>
        <taxon>Streptophyta</taxon>
        <taxon>Embryophyta</taxon>
        <taxon>Tracheophyta</taxon>
        <taxon>Spermatophyta</taxon>
        <taxon>Magnoliopsida</taxon>
        <taxon>eudicotyledons</taxon>
        <taxon>Gunneridae</taxon>
        <taxon>Pentapetalae</taxon>
        <taxon>asterids</taxon>
        <taxon>campanulids</taxon>
        <taxon>Asterales</taxon>
        <taxon>Asteraceae</taxon>
        <taxon>Asteroideae</taxon>
        <taxon>Heliantheae alliance</taxon>
        <taxon>Heliantheae</taxon>
        <taxon>Ambrosia</taxon>
    </lineage>
</organism>
<sequence length="71" mass="7828">MMDATTTKESPLISMHLTDVRESMVVKANPVTSFYHQGPPPKVELKKETGVRGVQKILQEVSLQVGAFSQT</sequence>
<reference evidence="1" key="1">
    <citation type="submission" date="2022-06" db="EMBL/GenBank/DDBJ databases">
        <title>Uncovering the hologenomic basis of an extraordinary plant invasion.</title>
        <authorList>
            <person name="Bieker V.C."/>
            <person name="Martin M.D."/>
            <person name="Gilbert T."/>
            <person name="Hodgins K."/>
            <person name="Battlay P."/>
            <person name="Petersen B."/>
            <person name="Wilson J."/>
        </authorList>
    </citation>
    <scope>NUCLEOTIDE SEQUENCE</scope>
    <source>
        <strain evidence="1">AA19_3_7</strain>
        <tissue evidence="1">Leaf</tissue>
    </source>
</reference>
<protein>
    <submittedName>
        <fullName evidence="1">Uncharacterized protein</fullName>
    </submittedName>
</protein>